<accession>A0A8H5C4N2</accession>
<organism evidence="1 2">
    <name type="scientific">Ephemerocybe angulata</name>
    <dbReference type="NCBI Taxonomy" id="980116"/>
    <lineage>
        <taxon>Eukaryota</taxon>
        <taxon>Fungi</taxon>
        <taxon>Dikarya</taxon>
        <taxon>Basidiomycota</taxon>
        <taxon>Agaricomycotina</taxon>
        <taxon>Agaricomycetes</taxon>
        <taxon>Agaricomycetidae</taxon>
        <taxon>Agaricales</taxon>
        <taxon>Agaricineae</taxon>
        <taxon>Psathyrellaceae</taxon>
        <taxon>Ephemerocybe</taxon>
    </lineage>
</organism>
<evidence type="ECO:0000313" key="2">
    <source>
        <dbReference type="Proteomes" id="UP000541558"/>
    </source>
</evidence>
<name>A0A8H5C4N2_9AGAR</name>
<proteinExistence type="predicted"/>
<evidence type="ECO:0008006" key="3">
    <source>
        <dbReference type="Google" id="ProtNLM"/>
    </source>
</evidence>
<sequence length="694" mass="78739">MGLGRKALRTVKSMGKLSSLSSSSGLSQLESPVPQLLVSNYPPTDTQVYQINQAIAGAETLLLSLEYNGGRAKQCEACKEFIRAHKQTLSICRRIPPEIWQEVFLQLIPSDPQINLPIRHWIASTQVCGTWRVAALSLPEVWSFVPPIRLSNSRTEEPRFVASLNQFLSRSIPAPLRIRIDAPFREYTAPCSHPALDVLVKHVERWEYLQIDTGYETYRRCFTSLGLEGRFASLRYLHIDVWRCYNSGERLLAFQNTPKLEEFSVHGVHPFAIDLPWNQLKVYTEKVENLGGLMTVLTRAKNLEKLEVTRVTAFLPDEFAELPILKTLYLRYDSVIPPDTVLLFLVAPKLEDLQIIGCEGEIIQNLMVLLSRAPGTKGRGPWPVPDFAKTRHRTLRRLAFRTKTMTPGNIAKLLRLLPYLEELDIPQPPGQDVERLVIDPSGPSPAPLVPNLKKLYIHSDGNWGDEDIYRRLAQSRCEPQAAPSQSEKGANPSVVRLESFRIVFENPALCSIQQAALGGWFDPTSSDPTYQALISAKTTLTNELPELLGESVPMRSAGRGVREALGGGSAQAKRLNSTLGELEALAVRDVHHIYRSELHFILRKMSNFPEHYIPGDDKHRLRERAAGVLKEWKALFEEDIMTNKFCWVRVGRHSLVYIPSDHKIRQESDAIEKMVYGTMEDDIHKFNLFWHRYM</sequence>
<reference evidence="1 2" key="1">
    <citation type="journal article" date="2020" name="ISME J.">
        <title>Uncovering the hidden diversity of litter-decomposition mechanisms in mushroom-forming fungi.</title>
        <authorList>
            <person name="Floudas D."/>
            <person name="Bentzer J."/>
            <person name="Ahren D."/>
            <person name="Johansson T."/>
            <person name="Persson P."/>
            <person name="Tunlid A."/>
        </authorList>
    </citation>
    <scope>NUCLEOTIDE SEQUENCE [LARGE SCALE GENOMIC DNA]</scope>
    <source>
        <strain evidence="1 2">CBS 175.51</strain>
    </source>
</reference>
<dbReference type="Proteomes" id="UP000541558">
    <property type="component" value="Unassembled WGS sequence"/>
</dbReference>
<comment type="caution">
    <text evidence="1">The sequence shown here is derived from an EMBL/GenBank/DDBJ whole genome shotgun (WGS) entry which is preliminary data.</text>
</comment>
<dbReference type="InterPro" id="IPR032675">
    <property type="entry name" value="LRR_dom_sf"/>
</dbReference>
<dbReference type="Gene3D" id="3.80.10.10">
    <property type="entry name" value="Ribonuclease Inhibitor"/>
    <property type="match status" value="1"/>
</dbReference>
<dbReference type="EMBL" id="JAACJK010000064">
    <property type="protein sequence ID" value="KAF5335120.1"/>
    <property type="molecule type" value="Genomic_DNA"/>
</dbReference>
<dbReference type="OrthoDB" id="3365698at2759"/>
<evidence type="ECO:0000313" key="1">
    <source>
        <dbReference type="EMBL" id="KAF5335120.1"/>
    </source>
</evidence>
<protein>
    <recommendedName>
        <fullName evidence="3">F-box domain-containing protein</fullName>
    </recommendedName>
</protein>
<keyword evidence="2" id="KW-1185">Reference proteome</keyword>
<dbReference type="AlphaFoldDB" id="A0A8H5C4N2"/>
<gene>
    <name evidence="1" type="ORF">D9611_010908</name>
</gene>
<dbReference type="SUPFAM" id="SSF52047">
    <property type="entry name" value="RNI-like"/>
    <property type="match status" value="1"/>
</dbReference>